<gene>
    <name evidence="2" type="ORF">DACRYDRAFT_21717</name>
</gene>
<evidence type="ECO:0000313" key="2">
    <source>
        <dbReference type="EMBL" id="EJU02733.1"/>
    </source>
</evidence>
<protein>
    <submittedName>
        <fullName evidence="2">Uncharacterized protein</fullName>
    </submittedName>
</protein>
<dbReference type="GeneID" id="63687580"/>
<dbReference type="Proteomes" id="UP000030653">
    <property type="component" value="Unassembled WGS sequence"/>
</dbReference>
<dbReference type="EMBL" id="JH795861">
    <property type="protein sequence ID" value="EJU02733.1"/>
    <property type="molecule type" value="Genomic_DNA"/>
</dbReference>
<feature type="region of interest" description="Disordered" evidence="1">
    <location>
        <begin position="44"/>
        <end position="68"/>
    </location>
</feature>
<keyword evidence="3" id="KW-1185">Reference proteome</keyword>
<dbReference type="HOGENOM" id="CLU_2793926_0_0_1"/>
<evidence type="ECO:0000313" key="3">
    <source>
        <dbReference type="Proteomes" id="UP000030653"/>
    </source>
</evidence>
<name>M5GDW0_DACPD</name>
<dbReference type="AlphaFoldDB" id="M5GDW0"/>
<reference evidence="2 3" key="1">
    <citation type="journal article" date="2012" name="Science">
        <title>The Paleozoic origin of enzymatic lignin decomposition reconstructed from 31 fungal genomes.</title>
        <authorList>
            <person name="Floudas D."/>
            <person name="Binder M."/>
            <person name="Riley R."/>
            <person name="Barry K."/>
            <person name="Blanchette R.A."/>
            <person name="Henrissat B."/>
            <person name="Martinez A.T."/>
            <person name="Otillar R."/>
            <person name="Spatafora J.W."/>
            <person name="Yadav J.S."/>
            <person name="Aerts A."/>
            <person name="Benoit I."/>
            <person name="Boyd A."/>
            <person name="Carlson A."/>
            <person name="Copeland A."/>
            <person name="Coutinho P.M."/>
            <person name="de Vries R.P."/>
            <person name="Ferreira P."/>
            <person name="Findley K."/>
            <person name="Foster B."/>
            <person name="Gaskell J."/>
            <person name="Glotzer D."/>
            <person name="Gorecki P."/>
            <person name="Heitman J."/>
            <person name="Hesse C."/>
            <person name="Hori C."/>
            <person name="Igarashi K."/>
            <person name="Jurgens J.A."/>
            <person name="Kallen N."/>
            <person name="Kersten P."/>
            <person name="Kohler A."/>
            <person name="Kuees U."/>
            <person name="Kumar T.K.A."/>
            <person name="Kuo A."/>
            <person name="LaButti K."/>
            <person name="Larrondo L.F."/>
            <person name="Lindquist E."/>
            <person name="Ling A."/>
            <person name="Lombard V."/>
            <person name="Lucas S."/>
            <person name="Lundell T."/>
            <person name="Martin R."/>
            <person name="McLaughlin D.J."/>
            <person name="Morgenstern I."/>
            <person name="Morin E."/>
            <person name="Murat C."/>
            <person name="Nagy L.G."/>
            <person name="Nolan M."/>
            <person name="Ohm R.A."/>
            <person name="Patyshakuliyeva A."/>
            <person name="Rokas A."/>
            <person name="Ruiz-Duenas F.J."/>
            <person name="Sabat G."/>
            <person name="Salamov A."/>
            <person name="Samejima M."/>
            <person name="Schmutz J."/>
            <person name="Slot J.C."/>
            <person name="St John F."/>
            <person name="Stenlid J."/>
            <person name="Sun H."/>
            <person name="Sun S."/>
            <person name="Syed K."/>
            <person name="Tsang A."/>
            <person name="Wiebenga A."/>
            <person name="Young D."/>
            <person name="Pisabarro A."/>
            <person name="Eastwood D.C."/>
            <person name="Martin F."/>
            <person name="Cullen D."/>
            <person name="Grigoriev I.V."/>
            <person name="Hibbett D.S."/>
        </authorList>
    </citation>
    <scope>NUCLEOTIDE SEQUENCE [LARGE SCALE GENOMIC DNA]</scope>
    <source>
        <strain evidence="2 3">DJM-731 SS1</strain>
    </source>
</reference>
<accession>M5GDW0</accession>
<evidence type="ECO:0000256" key="1">
    <source>
        <dbReference type="SAM" id="MobiDB-lite"/>
    </source>
</evidence>
<dbReference type="RefSeq" id="XP_040629627.1">
    <property type="nucleotide sequence ID" value="XM_040772518.1"/>
</dbReference>
<sequence>MGVLEDEAKRIPSNKKNRAVVRWARPKKRVSVVDARLPMDNHILRSSRNIEPKQKSITDEKKASSHEL</sequence>
<proteinExistence type="predicted"/>
<organism evidence="2 3">
    <name type="scientific">Dacryopinax primogenitus (strain DJM 731)</name>
    <name type="common">Brown rot fungus</name>
    <dbReference type="NCBI Taxonomy" id="1858805"/>
    <lineage>
        <taxon>Eukaryota</taxon>
        <taxon>Fungi</taxon>
        <taxon>Dikarya</taxon>
        <taxon>Basidiomycota</taxon>
        <taxon>Agaricomycotina</taxon>
        <taxon>Dacrymycetes</taxon>
        <taxon>Dacrymycetales</taxon>
        <taxon>Dacrymycetaceae</taxon>
        <taxon>Dacryopinax</taxon>
    </lineage>
</organism>